<accession>A0A167XXX8</accession>
<keyword evidence="10" id="KW-1185">Reference proteome</keyword>
<comment type="function">
    <text evidence="7">Arginine methyltransferase involved in the assembly or stability of mitochondrial NADH:ubiquinone oxidoreductase complex (complex I).</text>
</comment>
<evidence type="ECO:0000256" key="1">
    <source>
        <dbReference type="ARBA" id="ARBA00004173"/>
    </source>
</evidence>
<dbReference type="PANTHER" id="PTHR12049:SF7">
    <property type="entry name" value="PROTEIN ARGININE METHYLTRANSFERASE NDUFAF7, MITOCHONDRIAL"/>
    <property type="match status" value="1"/>
</dbReference>
<dbReference type="AlphaFoldDB" id="A0A167XXX8"/>
<feature type="compositionally biased region" description="Low complexity" evidence="8">
    <location>
        <begin position="42"/>
        <end position="58"/>
    </location>
</feature>
<evidence type="ECO:0000313" key="9">
    <source>
        <dbReference type="EMBL" id="KZZ90611.1"/>
    </source>
</evidence>
<organism evidence="9 10">
    <name type="scientific">Ascosphaera apis ARSEF 7405</name>
    <dbReference type="NCBI Taxonomy" id="392613"/>
    <lineage>
        <taxon>Eukaryota</taxon>
        <taxon>Fungi</taxon>
        <taxon>Dikarya</taxon>
        <taxon>Ascomycota</taxon>
        <taxon>Pezizomycotina</taxon>
        <taxon>Eurotiomycetes</taxon>
        <taxon>Eurotiomycetidae</taxon>
        <taxon>Onygenales</taxon>
        <taxon>Ascosphaeraceae</taxon>
        <taxon>Ascosphaera</taxon>
    </lineage>
</organism>
<dbReference type="EC" id="2.1.1.320" evidence="7"/>
<dbReference type="InterPro" id="IPR038375">
    <property type="entry name" value="NDUFAF7_sf"/>
</dbReference>
<reference evidence="9 10" key="1">
    <citation type="journal article" date="2016" name="Genome Biol. Evol.">
        <title>Divergent and convergent evolution of fungal pathogenicity.</title>
        <authorList>
            <person name="Shang Y."/>
            <person name="Xiao G."/>
            <person name="Zheng P."/>
            <person name="Cen K."/>
            <person name="Zhan S."/>
            <person name="Wang C."/>
        </authorList>
    </citation>
    <scope>NUCLEOTIDE SEQUENCE [LARGE SCALE GENOMIC DNA]</scope>
    <source>
        <strain evidence="9 10">ARSEF 7405</strain>
    </source>
</reference>
<gene>
    <name evidence="9" type="ORF">AAP_03706</name>
</gene>
<sequence length="528" mass="57236">MNRALTGAFVRSVRSIHSHILRHRVPSPQCCAVLNKRLSSSSSSAATSTSTAPSAESPQPQRPARTWSTPIAKTIGDVIEATGPISVHTYMRHCLTAENGGYYTSHGEEGSGTEVFGKKGDFVTSPEISQMFGELLGIWTVAEWMSQGRPNKGVQLVEIGPGKGTLMADLLRSVRNFKSFASSVDAVYLVEASPVLRDIQRKTLCGDAPLVETENGHKSTSSHLGVPIHWVEHIKLIPEAEQQTPFIFAHEFFDALPIHAFQTVQPPPPQTSQQPNTIMTPTGPAEIKSPMPPSPTQQNTPQWREFVVALNPIEEIEPGKEGKDLEFRLSLSPSMTPNSLVLPEASERYRALKKTVGSTIEVCPEGQVYSQEIARMIGGPFKSTDRKPSGAALIIDYGTADTVPINSLRGISKHKRVSPFATPGLTDLSADVDFTALAEAAIDGSPGVEVYGPVDQGVFLETLGIRERAEQIQRKLKEDDERKKSIETGWKRLVETGGGGMGRIYKAMAIVPESGGKRRPIGFGGSLL</sequence>
<feature type="region of interest" description="Disordered" evidence="8">
    <location>
        <begin position="265"/>
        <end position="300"/>
    </location>
</feature>
<dbReference type="GO" id="GO:0005739">
    <property type="term" value="C:mitochondrion"/>
    <property type="evidence" value="ECO:0007669"/>
    <property type="project" value="UniProtKB-SubCell"/>
</dbReference>
<comment type="caution">
    <text evidence="9">The sequence shown here is derived from an EMBL/GenBank/DDBJ whole genome shotgun (WGS) entry which is preliminary data.</text>
</comment>
<comment type="subcellular location">
    <subcellularLocation>
        <location evidence="1 7">Mitochondrion</location>
    </subcellularLocation>
</comment>
<dbReference type="Gene3D" id="3.40.50.12710">
    <property type="match status" value="1"/>
</dbReference>
<protein>
    <recommendedName>
        <fullName evidence="7">Protein arginine methyltransferase NDUFAF7</fullName>
        <ecNumber evidence="7">2.1.1.320</ecNumber>
    </recommendedName>
</protein>
<dbReference type="Proteomes" id="UP000242877">
    <property type="component" value="Unassembled WGS sequence"/>
</dbReference>
<keyword evidence="5 7" id="KW-0496">Mitochondrion</keyword>
<dbReference type="GO" id="GO:0032259">
    <property type="term" value="P:methylation"/>
    <property type="evidence" value="ECO:0007669"/>
    <property type="project" value="UniProtKB-KW"/>
</dbReference>
<dbReference type="VEuPathDB" id="FungiDB:AAP_03706"/>
<proteinExistence type="inferred from homology"/>
<dbReference type="PANTHER" id="PTHR12049">
    <property type="entry name" value="PROTEIN ARGININE METHYLTRANSFERASE NDUFAF7, MITOCHONDRIAL"/>
    <property type="match status" value="1"/>
</dbReference>
<dbReference type="Pfam" id="PF02636">
    <property type="entry name" value="Methyltransf_28"/>
    <property type="match status" value="1"/>
</dbReference>
<dbReference type="SUPFAM" id="SSF53335">
    <property type="entry name" value="S-adenosyl-L-methionine-dependent methyltransferases"/>
    <property type="match status" value="1"/>
</dbReference>
<name>A0A167XXX8_9EURO</name>
<evidence type="ECO:0000256" key="4">
    <source>
        <dbReference type="ARBA" id="ARBA00022679"/>
    </source>
</evidence>
<keyword evidence="4 7" id="KW-0808">Transferase</keyword>
<dbReference type="InterPro" id="IPR029063">
    <property type="entry name" value="SAM-dependent_MTases_sf"/>
</dbReference>
<keyword evidence="3 7" id="KW-0489">Methyltransferase</keyword>
<evidence type="ECO:0000256" key="8">
    <source>
        <dbReference type="SAM" id="MobiDB-lite"/>
    </source>
</evidence>
<dbReference type="GO" id="GO:0035243">
    <property type="term" value="F:protein-arginine omega-N symmetric methyltransferase activity"/>
    <property type="evidence" value="ECO:0007669"/>
    <property type="project" value="UniProtKB-EC"/>
</dbReference>
<evidence type="ECO:0000256" key="6">
    <source>
        <dbReference type="ARBA" id="ARBA00048612"/>
    </source>
</evidence>
<dbReference type="GO" id="GO:0032981">
    <property type="term" value="P:mitochondrial respiratory chain complex I assembly"/>
    <property type="evidence" value="ECO:0007669"/>
    <property type="project" value="TreeGrafter"/>
</dbReference>
<dbReference type="OrthoDB" id="4203597at2759"/>
<comment type="catalytic activity">
    <reaction evidence="6 7">
        <text>L-arginyl-[protein] + 2 S-adenosyl-L-methionine = N(omega),N(omega)'-dimethyl-L-arginyl-[protein] + 2 S-adenosyl-L-homocysteine + 2 H(+)</text>
        <dbReference type="Rhea" id="RHEA:48108"/>
        <dbReference type="Rhea" id="RHEA-COMP:10532"/>
        <dbReference type="Rhea" id="RHEA-COMP:11992"/>
        <dbReference type="ChEBI" id="CHEBI:15378"/>
        <dbReference type="ChEBI" id="CHEBI:29965"/>
        <dbReference type="ChEBI" id="CHEBI:57856"/>
        <dbReference type="ChEBI" id="CHEBI:59789"/>
        <dbReference type="ChEBI" id="CHEBI:88221"/>
        <dbReference type="EC" id="2.1.1.320"/>
    </reaction>
</comment>
<evidence type="ECO:0000256" key="5">
    <source>
        <dbReference type="ARBA" id="ARBA00023128"/>
    </source>
</evidence>
<dbReference type="InterPro" id="IPR003788">
    <property type="entry name" value="NDUFAF7"/>
</dbReference>
<comment type="similarity">
    <text evidence="2 7">Belongs to the NDUFAF7 family.</text>
</comment>
<feature type="region of interest" description="Disordered" evidence="8">
    <location>
        <begin position="42"/>
        <end position="68"/>
    </location>
</feature>
<evidence type="ECO:0000256" key="7">
    <source>
        <dbReference type="RuleBase" id="RU364114"/>
    </source>
</evidence>
<evidence type="ECO:0000256" key="2">
    <source>
        <dbReference type="ARBA" id="ARBA00005891"/>
    </source>
</evidence>
<evidence type="ECO:0000256" key="3">
    <source>
        <dbReference type="ARBA" id="ARBA00022603"/>
    </source>
</evidence>
<dbReference type="EMBL" id="AZGZ01000016">
    <property type="protein sequence ID" value="KZZ90611.1"/>
    <property type="molecule type" value="Genomic_DNA"/>
</dbReference>
<evidence type="ECO:0000313" key="10">
    <source>
        <dbReference type="Proteomes" id="UP000242877"/>
    </source>
</evidence>